<comment type="subcellular location">
    <subcellularLocation>
        <location evidence="2">Mitochondrion inner membrane</location>
        <topology evidence="2">Peripheral membrane protein</topology>
    </subcellularLocation>
</comment>
<dbReference type="Pfam" id="PF00067">
    <property type="entry name" value="p450"/>
    <property type="match status" value="1"/>
</dbReference>
<name>A0A2T7NIA9_POMCA</name>
<reference evidence="27 28" key="1">
    <citation type="submission" date="2018-04" db="EMBL/GenBank/DDBJ databases">
        <title>The genome of golden apple snail Pomacea canaliculata provides insight into stress tolerance and invasive adaptation.</title>
        <authorList>
            <person name="Liu C."/>
            <person name="Liu B."/>
            <person name="Ren Y."/>
            <person name="Zhang Y."/>
            <person name="Wang H."/>
            <person name="Li S."/>
            <person name="Jiang F."/>
            <person name="Yin L."/>
            <person name="Zhang G."/>
            <person name="Qian W."/>
            <person name="Fan W."/>
        </authorList>
    </citation>
    <scope>NUCLEOTIDE SEQUENCE [LARGE SCALE GENOMIC DNA]</scope>
    <source>
        <strain evidence="27">SZHN2017</strain>
        <tissue evidence="27">Muscle</tissue>
    </source>
</reference>
<evidence type="ECO:0000256" key="24">
    <source>
        <dbReference type="ARBA" id="ARBA00033394"/>
    </source>
</evidence>
<dbReference type="InterPro" id="IPR036396">
    <property type="entry name" value="Cyt_P450_sf"/>
</dbReference>
<dbReference type="InterPro" id="IPR002401">
    <property type="entry name" value="Cyt_P450_E_grp-I"/>
</dbReference>
<dbReference type="InterPro" id="IPR050479">
    <property type="entry name" value="CYP11_CYP27_families"/>
</dbReference>
<dbReference type="OrthoDB" id="3945418at2759"/>
<evidence type="ECO:0000256" key="16">
    <source>
        <dbReference type="ARBA" id="ARBA00023128"/>
    </source>
</evidence>
<evidence type="ECO:0000256" key="23">
    <source>
        <dbReference type="ARBA" id="ARBA00033274"/>
    </source>
</evidence>
<dbReference type="GO" id="GO:0005506">
    <property type="term" value="F:iron ion binding"/>
    <property type="evidence" value="ECO:0007669"/>
    <property type="project" value="InterPro"/>
</dbReference>
<dbReference type="GO" id="GO:0005743">
    <property type="term" value="C:mitochondrial inner membrane"/>
    <property type="evidence" value="ECO:0007669"/>
    <property type="project" value="UniProtKB-SubCell"/>
</dbReference>
<evidence type="ECO:0000256" key="4">
    <source>
        <dbReference type="ARBA" id="ARBA00010617"/>
    </source>
</evidence>
<dbReference type="PANTHER" id="PTHR24279:SF3">
    <property type="entry name" value="CHOLESTEROL SIDE-CHAIN CLEAVAGE ENZYME, MITOCHONDRIAL"/>
    <property type="match status" value="1"/>
</dbReference>
<protein>
    <recommendedName>
        <fullName evidence="6">Cholesterol side-chain cleavage enzyme, mitochondrial</fullName>
        <ecNumber evidence="5">1.14.15.6</ecNumber>
    </recommendedName>
    <alternativeName>
        <fullName evidence="21">CYPXIA1</fullName>
    </alternativeName>
    <alternativeName>
        <fullName evidence="23">Cholesterol desmolase</fullName>
    </alternativeName>
    <alternativeName>
        <fullName evidence="22">Cytochrome P450 11A1</fullName>
    </alternativeName>
    <alternativeName>
        <fullName evidence="24">Cytochrome P450(scc)</fullName>
    </alternativeName>
</protein>
<proteinExistence type="inferred from homology"/>
<feature type="binding site" description="axial binding residue" evidence="25">
    <location>
        <position position="397"/>
    </location>
    <ligand>
        <name>heme</name>
        <dbReference type="ChEBI" id="CHEBI:30413"/>
    </ligand>
    <ligandPart>
        <name>Fe</name>
        <dbReference type="ChEBI" id="CHEBI:18248"/>
    </ligandPart>
</feature>
<evidence type="ECO:0000256" key="18">
    <source>
        <dbReference type="ARBA" id="ARBA00023166"/>
    </source>
</evidence>
<dbReference type="STRING" id="400727.A0A2T7NIA9"/>
<dbReference type="AlphaFoldDB" id="A0A2T7NIA9"/>
<dbReference type="SUPFAM" id="SSF48264">
    <property type="entry name" value="Cytochrome P450"/>
    <property type="match status" value="1"/>
</dbReference>
<dbReference type="GO" id="GO:0006704">
    <property type="term" value="P:glucocorticoid biosynthetic process"/>
    <property type="evidence" value="ECO:0007669"/>
    <property type="project" value="TreeGrafter"/>
</dbReference>
<dbReference type="Gene3D" id="1.10.630.10">
    <property type="entry name" value="Cytochrome P450"/>
    <property type="match status" value="1"/>
</dbReference>
<evidence type="ECO:0000313" key="28">
    <source>
        <dbReference type="Proteomes" id="UP000245119"/>
    </source>
</evidence>
<dbReference type="GO" id="GO:0008386">
    <property type="term" value="F:cholesterol monooxygenase (side-chain-cleaving) activity"/>
    <property type="evidence" value="ECO:0007669"/>
    <property type="project" value="UniProtKB-EC"/>
</dbReference>
<comment type="cofactor">
    <cofactor evidence="1 25">
        <name>heme</name>
        <dbReference type="ChEBI" id="CHEBI:30413"/>
    </cofactor>
</comment>
<comment type="similarity">
    <text evidence="4 26">Belongs to the cytochrome P450 family.</text>
</comment>
<keyword evidence="15" id="KW-0443">Lipid metabolism</keyword>
<evidence type="ECO:0000256" key="12">
    <source>
        <dbReference type="ARBA" id="ARBA00023002"/>
    </source>
</evidence>
<keyword evidence="7" id="KW-0153">Cholesterol metabolism</keyword>
<accession>A0A2T7NIA9</accession>
<evidence type="ECO:0000256" key="1">
    <source>
        <dbReference type="ARBA" id="ARBA00001971"/>
    </source>
</evidence>
<evidence type="ECO:0000256" key="6">
    <source>
        <dbReference type="ARBA" id="ARBA00019844"/>
    </source>
</evidence>
<keyword evidence="8 25" id="KW-0349">Heme</keyword>
<evidence type="ECO:0000256" key="22">
    <source>
        <dbReference type="ARBA" id="ARBA00032666"/>
    </source>
</evidence>
<dbReference type="PRINTS" id="PR00385">
    <property type="entry name" value="P450"/>
</dbReference>
<dbReference type="InterPro" id="IPR001128">
    <property type="entry name" value="Cyt_P450"/>
</dbReference>
<keyword evidence="17" id="KW-0472">Membrane</keyword>
<keyword evidence="20" id="KW-0755">Steroidogenesis</keyword>
<keyword evidence="11" id="KW-0809">Transit peptide</keyword>
<evidence type="ECO:0000256" key="19">
    <source>
        <dbReference type="ARBA" id="ARBA00023221"/>
    </source>
</evidence>
<keyword evidence="19" id="KW-0753">Steroid metabolism</keyword>
<dbReference type="PANTHER" id="PTHR24279">
    <property type="entry name" value="CYTOCHROME P450"/>
    <property type="match status" value="1"/>
</dbReference>
<evidence type="ECO:0000256" key="7">
    <source>
        <dbReference type="ARBA" id="ARBA00022548"/>
    </source>
</evidence>
<evidence type="ECO:0000256" key="14">
    <source>
        <dbReference type="ARBA" id="ARBA00023033"/>
    </source>
</evidence>
<evidence type="ECO:0000256" key="5">
    <source>
        <dbReference type="ARBA" id="ARBA00012764"/>
    </source>
</evidence>
<keyword evidence="18" id="KW-1207">Sterol metabolism</keyword>
<evidence type="ECO:0000256" key="25">
    <source>
        <dbReference type="PIRSR" id="PIRSR602401-1"/>
    </source>
</evidence>
<gene>
    <name evidence="27" type="ORF">C0Q70_19049</name>
</gene>
<comment type="caution">
    <text evidence="27">The sequence shown here is derived from an EMBL/GenBank/DDBJ whole genome shotgun (WGS) entry which is preliminary data.</text>
</comment>
<keyword evidence="12 26" id="KW-0560">Oxidoreductase</keyword>
<keyword evidence="10" id="KW-0999">Mitochondrion inner membrane</keyword>
<dbReference type="GO" id="GO:0020037">
    <property type="term" value="F:heme binding"/>
    <property type="evidence" value="ECO:0007669"/>
    <property type="project" value="InterPro"/>
</dbReference>
<organism evidence="27 28">
    <name type="scientific">Pomacea canaliculata</name>
    <name type="common">Golden apple snail</name>
    <dbReference type="NCBI Taxonomy" id="400727"/>
    <lineage>
        <taxon>Eukaryota</taxon>
        <taxon>Metazoa</taxon>
        <taxon>Spiralia</taxon>
        <taxon>Lophotrochozoa</taxon>
        <taxon>Mollusca</taxon>
        <taxon>Gastropoda</taxon>
        <taxon>Caenogastropoda</taxon>
        <taxon>Architaenioglossa</taxon>
        <taxon>Ampullarioidea</taxon>
        <taxon>Ampullariidae</taxon>
        <taxon>Pomacea</taxon>
    </lineage>
</organism>
<evidence type="ECO:0000256" key="10">
    <source>
        <dbReference type="ARBA" id="ARBA00022792"/>
    </source>
</evidence>
<keyword evidence="14 26" id="KW-0503">Monooxygenase</keyword>
<dbReference type="PRINTS" id="PR00463">
    <property type="entry name" value="EP450I"/>
</dbReference>
<keyword evidence="9 25" id="KW-0479">Metal-binding</keyword>
<sequence length="450" mass="51451">MTIAPRVCVQRRNHRIYGAIFREPFGPAQNVCVADPTMVAEILRSEGPYPNRPPYQSWVLYNALRQRRGGIMTAQGEYWKTSRRSLSSKLMKPNSVVEYLADVNAVTAEFIDRLRLLKAQRQDGASVGELTFEINKYTMEVVGRVLLNVRIGTLEQQVSPKIQEFIAAIARMFLTGHQLMAFARVHQLLRTRTWRDHVQAWDTIYSLSCELMDEQIERAFKRLQDNNVQEGEAHDVITYLASTGSLTKDEIVNNLTETFMGGVDTVANGVSFILYLLSQNHPAQTKLRNEVDTVLGTRSCTMDDLQALPYVKAVVKETMRLFPPIPINARVTQEDTVISNYHIPKDTILMLNNYTMSRDPRIFTDPDTFNPDRWLRDEVSTWHPFSAIPFGYGPRSCVGRRVAECIMHLATIQMVQNFILEKDPSYDITPLVRTQLTPGPQLPVLFLERR</sequence>
<dbReference type="EMBL" id="PZQS01000012">
    <property type="protein sequence ID" value="PVD20886.1"/>
    <property type="molecule type" value="Genomic_DNA"/>
</dbReference>
<evidence type="ECO:0000256" key="2">
    <source>
        <dbReference type="ARBA" id="ARBA00004637"/>
    </source>
</evidence>
<dbReference type="GO" id="GO:0006700">
    <property type="term" value="P:C21-steroid hormone biosynthetic process"/>
    <property type="evidence" value="ECO:0007669"/>
    <property type="project" value="TreeGrafter"/>
</dbReference>
<keyword evidence="13 25" id="KW-0408">Iron</keyword>
<keyword evidence="28" id="KW-1185">Reference proteome</keyword>
<keyword evidence="16" id="KW-0496">Mitochondrion</keyword>
<dbReference type="PROSITE" id="PS00086">
    <property type="entry name" value="CYTOCHROME_P450"/>
    <property type="match status" value="1"/>
</dbReference>
<dbReference type="Proteomes" id="UP000245119">
    <property type="component" value="Linkage Group LG12"/>
</dbReference>
<evidence type="ECO:0000256" key="11">
    <source>
        <dbReference type="ARBA" id="ARBA00022946"/>
    </source>
</evidence>
<evidence type="ECO:0000256" key="26">
    <source>
        <dbReference type="RuleBase" id="RU000461"/>
    </source>
</evidence>
<dbReference type="GO" id="GO:0034650">
    <property type="term" value="P:cortisol metabolic process"/>
    <property type="evidence" value="ECO:0007669"/>
    <property type="project" value="TreeGrafter"/>
</dbReference>
<evidence type="ECO:0000256" key="17">
    <source>
        <dbReference type="ARBA" id="ARBA00023136"/>
    </source>
</evidence>
<dbReference type="EC" id="1.14.15.6" evidence="5"/>
<dbReference type="GO" id="GO:0071375">
    <property type="term" value="P:cellular response to peptide hormone stimulus"/>
    <property type="evidence" value="ECO:0007669"/>
    <property type="project" value="TreeGrafter"/>
</dbReference>
<dbReference type="CDD" id="cd11054">
    <property type="entry name" value="CYP24A1-like"/>
    <property type="match status" value="1"/>
</dbReference>
<evidence type="ECO:0000256" key="3">
    <source>
        <dbReference type="ARBA" id="ARBA00005108"/>
    </source>
</evidence>
<dbReference type="InterPro" id="IPR017972">
    <property type="entry name" value="Cyt_P450_CS"/>
</dbReference>
<evidence type="ECO:0000256" key="9">
    <source>
        <dbReference type="ARBA" id="ARBA00022723"/>
    </source>
</evidence>
<evidence type="ECO:0000256" key="20">
    <source>
        <dbReference type="ARBA" id="ARBA00023250"/>
    </source>
</evidence>
<comment type="pathway">
    <text evidence="3">Lipid metabolism; C21-steroid hormone metabolism.</text>
</comment>
<dbReference type="GO" id="GO:0008203">
    <property type="term" value="P:cholesterol metabolic process"/>
    <property type="evidence" value="ECO:0007669"/>
    <property type="project" value="UniProtKB-KW"/>
</dbReference>
<evidence type="ECO:0000256" key="13">
    <source>
        <dbReference type="ARBA" id="ARBA00023004"/>
    </source>
</evidence>
<evidence type="ECO:0000256" key="8">
    <source>
        <dbReference type="ARBA" id="ARBA00022617"/>
    </source>
</evidence>
<evidence type="ECO:0000256" key="21">
    <source>
        <dbReference type="ARBA" id="ARBA00030343"/>
    </source>
</evidence>
<evidence type="ECO:0000256" key="15">
    <source>
        <dbReference type="ARBA" id="ARBA00023098"/>
    </source>
</evidence>
<evidence type="ECO:0000313" key="27">
    <source>
        <dbReference type="EMBL" id="PVD20886.1"/>
    </source>
</evidence>